<sequence>MKIKTPFSVIKNALSDIRVMHDFNYEIPVKSREEFWKEECEIHPTASTCKVYDD</sequence>
<comment type="caution">
    <text evidence="1">The sequence shown here is derived from an EMBL/GenBank/DDBJ whole genome shotgun (WGS) entry which is preliminary data.</text>
</comment>
<dbReference type="AlphaFoldDB" id="A0A0A2C871"/>
<dbReference type="Proteomes" id="UP000030392">
    <property type="component" value="Unassembled WGS sequence"/>
</dbReference>
<gene>
    <name evidence="1" type="ORF">EV03_0041</name>
</gene>
<accession>A0A0A2C871</accession>
<name>A0A0A2C871_PROMR</name>
<organism evidence="1 2">
    <name type="scientific">Prochlorococcus marinus str. PAC1</name>
    <dbReference type="NCBI Taxonomy" id="59924"/>
    <lineage>
        <taxon>Bacteria</taxon>
        <taxon>Bacillati</taxon>
        <taxon>Cyanobacteriota</taxon>
        <taxon>Cyanophyceae</taxon>
        <taxon>Synechococcales</taxon>
        <taxon>Prochlorococcaceae</taxon>
        <taxon>Prochlorococcus</taxon>
    </lineage>
</organism>
<evidence type="ECO:0000313" key="2">
    <source>
        <dbReference type="Proteomes" id="UP000030392"/>
    </source>
</evidence>
<dbReference type="EMBL" id="JNAX01000001">
    <property type="protein sequence ID" value="KGG22523.1"/>
    <property type="molecule type" value="Genomic_DNA"/>
</dbReference>
<reference evidence="2" key="1">
    <citation type="journal article" date="2014" name="Sci. Data">
        <title>Genomes of diverse isolates of the marine cyanobacterium Prochlorococcus.</title>
        <authorList>
            <person name="Biller S."/>
            <person name="Berube P."/>
            <person name="Thompson J."/>
            <person name="Kelly L."/>
            <person name="Roggensack S."/>
            <person name="Awad L."/>
            <person name="Roache-Johnson K."/>
            <person name="Ding H."/>
            <person name="Giovannoni S.J."/>
            <person name="Moore L.R."/>
            <person name="Chisholm S.W."/>
        </authorList>
    </citation>
    <scope>NUCLEOTIDE SEQUENCE [LARGE SCALE GENOMIC DNA]</scope>
    <source>
        <strain evidence="2">PAC1</strain>
    </source>
</reference>
<protein>
    <submittedName>
        <fullName evidence="1">Protein family PM-14</fullName>
    </submittedName>
</protein>
<proteinExistence type="predicted"/>
<evidence type="ECO:0000313" key="1">
    <source>
        <dbReference type="EMBL" id="KGG22523.1"/>
    </source>
</evidence>
<dbReference type="RefSeq" id="WP_193743062.1">
    <property type="nucleotide sequence ID" value="NZ_CP138967.1"/>
</dbReference>